<name>A0A6A6P901_9PEZI</name>
<dbReference type="PANTHER" id="PTHR45036:SF1">
    <property type="entry name" value="METHYLTRANSFERASE LIKE 7A"/>
    <property type="match status" value="1"/>
</dbReference>
<dbReference type="AlphaFoldDB" id="A0A6A6P901"/>
<dbReference type="GO" id="GO:0032259">
    <property type="term" value="P:methylation"/>
    <property type="evidence" value="ECO:0007669"/>
    <property type="project" value="UniProtKB-KW"/>
</dbReference>
<dbReference type="PANTHER" id="PTHR45036">
    <property type="entry name" value="METHYLTRANSFERASE LIKE 7B"/>
    <property type="match status" value="1"/>
</dbReference>
<dbReference type="SUPFAM" id="SSF53335">
    <property type="entry name" value="S-adenosyl-L-methionine-dependent methyltransferases"/>
    <property type="match status" value="1"/>
</dbReference>
<evidence type="ECO:0000313" key="2">
    <source>
        <dbReference type="Proteomes" id="UP000799766"/>
    </source>
</evidence>
<organism evidence="1 2">
    <name type="scientific">Lineolata rhizophorae</name>
    <dbReference type="NCBI Taxonomy" id="578093"/>
    <lineage>
        <taxon>Eukaryota</taxon>
        <taxon>Fungi</taxon>
        <taxon>Dikarya</taxon>
        <taxon>Ascomycota</taxon>
        <taxon>Pezizomycotina</taxon>
        <taxon>Dothideomycetes</taxon>
        <taxon>Dothideomycetes incertae sedis</taxon>
        <taxon>Lineolatales</taxon>
        <taxon>Lineolataceae</taxon>
        <taxon>Lineolata</taxon>
    </lineage>
</organism>
<dbReference type="InterPro" id="IPR029063">
    <property type="entry name" value="SAM-dependent_MTases_sf"/>
</dbReference>
<keyword evidence="1" id="KW-0808">Transferase</keyword>
<keyword evidence="2" id="KW-1185">Reference proteome</keyword>
<dbReference type="GO" id="GO:0008168">
    <property type="term" value="F:methyltransferase activity"/>
    <property type="evidence" value="ECO:0007669"/>
    <property type="project" value="UniProtKB-KW"/>
</dbReference>
<proteinExistence type="predicted"/>
<dbReference type="Pfam" id="PF13489">
    <property type="entry name" value="Methyltransf_23"/>
    <property type="match status" value="1"/>
</dbReference>
<dbReference type="Gene3D" id="3.40.50.150">
    <property type="entry name" value="Vaccinia Virus protein VP39"/>
    <property type="match status" value="1"/>
</dbReference>
<dbReference type="InterPro" id="IPR052356">
    <property type="entry name" value="Thiol_S-MT"/>
</dbReference>
<protein>
    <submittedName>
        <fullName evidence="1">S-adenosyl-L-methionine-dependent methyltransferase</fullName>
    </submittedName>
</protein>
<gene>
    <name evidence="1" type="ORF">BDY21DRAFT_164788</name>
</gene>
<dbReference type="CDD" id="cd02440">
    <property type="entry name" value="AdoMet_MTases"/>
    <property type="match status" value="1"/>
</dbReference>
<dbReference type="EMBL" id="MU001673">
    <property type="protein sequence ID" value="KAF2460430.1"/>
    <property type="molecule type" value="Genomic_DNA"/>
</dbReference>
<dbReference type="OrthoDB" id="540004at2759"/>
<accession>A0A6A6P901</accession>
<dbReference type="Proteomes" id="UP000799766">
    <property type="component" value="Unassembled WGS sequence"/>
</dbReference>
<sequence>MRNPPFYSKFKKMFRQECFCPWVSSFISTFVKTAVTEPKALFNLRSLRERSFGILWMKNGAAISEEMPGNIDKLLAEARGVVLDLGPGTGEQMHRFTADNIKAMYGAEPGLSMHPSILRRAKETGLAEKYHLLGCGAEKESLIPALAKDGILGEGASEGIFDEIMCVRVLCAVPRHEETIQNLYKLLKPGGRMVVCEHVRNSCCMGGSFLGGAFQSLYAMLAWNFFLCCHLRRDTAKVLKEAGGKNGWAKINLQLIGEHGPVPFIVGDMIKAA</sequence>
<reference evidence="1" key="1">
    <citation type="journal article" date="2020" name="Stud. Mycol.">
        <title>101 Dothideomycetes genomes: a test case for predicting lifestyles and emergence of pathogens.</title>
        <authorList>
            <person name="Haridas S."/>
            <person name="Albert R."/>
            <person name="Binder M."/>
            <person name="Bloem J."/>
            <person name="Labutti K."/>
            <person name="Salamov A."/>
            <person name="Andreopoulos B."/>
            <person name="Baker S."/>
            <person name="Barry K."/>
            <person name="Bills G."/>
            <person name="Bluhm B."/>
            <person name="Cannon C."/>
            <person name="Castanera R."/>
            <person name="Culley D."/>
            <person name="Daum C."/>
            <person name="Ezra D."/>
            <person name="Gonzalez J."/>
            <person name="Henrissat B."/>
            <person name="Kuo A."/>
            <person name="Liang C."/>
            <person name="Lipzen A."/>
            <person name="Lutzoni F."/>
            <person name="Magnuson J."/>
            <person name="Mondo S."/>
            <person name="Nolan M."/>
            <person name="Ohm R."/>
            <person name="Pangilinan J."/>
            <person name="Park H.-J."/>
            <person name="Ramirez L."/>
            <person name="Alfaro M."/>
            <person name="Sun H."/>
            <person name="Tritt A."/>
            <person name="Yoshinaga Y."/>
            <person name="Zwiers L.-H."/>
            <person name="Turgeon B."/>
            <person name="Goodwin S."/>
            <person name="Spatafora J."/>
            <person name="Crous P."/>
            <person name="Grigoriev I."/>
        </authorList>
    </citation>
    <scope>NUCLEOTIDE SEQUENCE</scope>
    <source>
        <strain evidence="1">ATCC 16933</strain>
    </source>
</reference>
<evidence type="ECO:0000313" key="1">
    <source>
        <dbReference type="EMBL" id="KAF2460430.1"/>
    </source>
</evidence>
<keyword evidence="1" id="KW-0489">Methyltransferase</keyword>